<feature type="transmembrane region" description="Helical" evidence="7">
    <location>
        <begin position="148"/>
        <end position="170"/>
    </location>
</feature>
<dbReference type="Pfam" id="PF00528">
    <property type="entry name" value="BPD_transp_1"/>
    <property type="match status" value="1"/>
</dbReference>
<comment type="similarity">
    <text evidence="7">Belongs to the binding-protein-dependent transport system permease family.</text>
</comment>
<evidence type="ECO:0000313" key="9">
    <source>
        <dbReference type="EMBL" id="UUX35377.1"/>
    </source>
</evidence>
<evidence type="ECO:0000256" key="6">
    <source>
        <dbReference type="ARBA" id="ARBA00023136"/>
    </source>
</evidence>
<evidence type="ECO:0000256" key="5">
    <source>
        <dbReference type="ARBA" id="ARBA00022989"/>
    </source>
</evidence>
<evidence type="ECO:0000256" key="4">
    <source>
        <dbReference type="ARBA" id="ARBA00022692"/>
    </source>
</evidence>
<accession>A0ABY5P9E3</accession>
<dbReference type="Gene3D" id="1.10.3720.10">
    <property type="entry name" value="MetI-like"/>
    <property type="match status" value="1"/>
</dbReference>
<keyword evidence="4 7" id="KW-0812">Transmembrane</keyword>
<keyword evidence="10" id="KW-1185">Reference proteome</keyword>
<protein>
    <submittedName>
        <fullName evidence="9">Carbohydrate ABC transporter permease</fullName>
    </submittedName>
</protein>
<feature type="transmembrane region" description="Helical" evidence="7">
    <location>
        <begin position="230"/>
        <end position="251"/>
    </location>
</feature>
<feature type="domain" description="ABC transmembrane type-1" evidence="8">
    <location>
        <begin position="111"/>
        <end position="323"/>
    </location>
</feature>
<dbReference type="PROSITE" id="PS50928">
    <property type="entry name" value="ABC_TM1"/>
    <property type="match status" value="1"/>
</dbReference>
<dbReference type="SUPFAM" id="SSF161098">
    <property type="entry name" value="MetI-like"/>
    <property type="match status" value="1"/>
</dbReference>
<evidence type="ECO:0000256" key="7">
    <source>
        <dbReference type="RuleBase" id="RU363032"/>
    </source>
</evidence>
<comment type="subcellular location">
    <subcellularLocation>
        <location evidence="1 7">Cell membrane</location>
        <topology evidence="1 7">Multi-pass membrane protein</topology>
    </subcellularLocation>
</comment>
<evidence type="ECO:0000259" key="8">
    <source>
        <dbReference type="PROSITE" id="PS50928"/>
    </source>
</evidence>
<organism evidence="9 10">
    <name type="scientific">Fundicoccus culcitae</name>
    <dbReference type="NCBI Taxonomy" id="2969821"/>
    <lineage>
        <taxon>Bacteria</taxon>
        <taxon>Bacillati</taxon>
        <taxon>Bacillota</taxon>
        <taxon>Bacilli</taxon>
        <taxon>Lactobacillales</taxon>
        <taxon>Aerococcaceae</taxon>
        <taxon>Fundicoccus</taxon>
    </lineage>
</organism>
<name>A0ABY5P9E3_9LACT</name>
<feature type="transmembrane region" description="Helical" evidence="7">
    <location>
        <begin position="304"/>
        <end position="323"/>
    </location>
</feature>
<dbReference type="RefSeq" id="WP_313794865.1">
    <property type="nucleotide sequence ID" value="NZ_CP102453.1"/>
</dbReference>
<keyword evidence="2 7" id="KW-0813">Transport</keyword>
<dbReference type="InterPro" id="IPR035906">
    <property type="entry name" value="MetI-like_sf"/>
</dbReference>
<gene>
    <name evidence="9" type="ORF">NRE15_06955</name>
</gene>
<keyword evidence="6 7" id="KW-0472">Membrane</keyword>
<dbReference type="InterPro" id="IPR000515">
    <property type="entry name" value="MetI-like"/>
</dbReference>
<evidence type="ECO:0000256" key="2">
    <source>
        <dbReference type="ARBA" id="ARBA00022448"/>
    </source>
</evidence>
<feature type="transmembrane region" description="Helical" evidence="7">
    <location>
        <begin position="115"/>
        <end position="136"/>
    </location>
</feature>
<proteinExistence type="inferred from homology"/>
<dbReference type="CDD" id="cd06261">
    <property type="entry name" value="TM_PBP2"/>
    <property type="match status" value="1"/>
</dbReference>
<dbReference type="EMBL" id="CP102453">
    <property type="protein sequence ID" value="UUX35377.1"/>
    <property type="molecule type" value="Genomic_DNA"/>
</dbReference>
<dbReference type="Proteomes" id="UP001315967">
    <property type="component" value="Chromosome"/>
</dbReference>
<keyword evidence="5 7" id="KW-1133">Transmembrane helix</keyword>
<evidence type="ECO:0000256" key="3">
    <source>
        <dbReference type="ARBA" id="ARBA00022475"/>
    </source>
</evidence>
<dbReference type="PANTHER" id="PTHR43744:SF8">
    <property type="entry name" value="SN-GLYCEROL-3-PHOSPHATE TRANSPORT SYSTEM PERMEASE PROTEIN UGPE"/>
    <property type="match status" value="1"/>
</dbReference>
<keyword evidence="3" id="KW-1003">Cell membrane</keyword>
<feature type="transmembrane region" description="Helical" evidence="7">
    <location>
        <begin position="44"/>
        <end position="65"/>
    </location>
</feature>
<feature type="transmembrane region" description="Helical" evidence="7">
    <location>
        <begin position="182"/>
        <end position="202"/>
    </location>
</feature>
<evidence type="ECO:0000313" key="10">
    <source>
        <dbReference type="Proteomes" id="UP001315967"/>
    </source>
</evidence>
<dbReference type="PANTHER" id="PTHR43744">
    <property type="entry name" value="ABC TRANSPORTER PERMEASE PROTEIN MG189-RELATED-RELATED"/>
    <property type="match status" value="1"/>
</dbReference>
<sequence length="339" mass="39004">MQNQLTNKQRLQQNKTSFRVKWENFTSKYWIPVRKRLFGTNDRNGWLIQAGIYLLLITIGFVYLYPLLFMVTTSFKSLSDLLDTSIRWIPSELYFDNYRQAISALNFKESLLGSIVISLFPTLFQVVVTALVGYGFARFEFPFKRTLLFLMIFSFIVPPQVLMMPTYVLYSDLGLLGSIKAFLIPAALGQGIKSTIFILIYYQFFRQTPKSLYEAAEVDGASEWTNFFRIGIPMATPAIIIVFLFSFVWYWNETYLVNLYLTGGASTESRNWVTLQMSLASFRSTYERMYPAADTGTMNINEGITMAGTMLTLIPLLITYFFLQKYFTESVDNSGITGE</sequence>
<evidence type="ECO:0000256" key="1">
    <source>
        <dbReference type="ARBA" id="ARBA00004651"/>
    </source>
</evidence>
<reference evidence="9 10" key="1">
    <citation type="submission" date="2022-08" db="EMBL/GenBank/DDBJ databases">
        <title>Aerococcaceae sp. nov isolated from spoiled eye mask.</title>
        <authorList>
            <person name="Zhou G."/>
            <person name="Xie X.-B."/>
            <person name="Shi Q.-S."/>
            <person name="Wang Y.-S."/>
            <person name="Wen X."/>
            <person name="Peng H."/>
            <person name="Yang X.-J."/>
            <person name="Tao H.-B."/>
            <person name="Huang X.-M."/>
        </authorList>
    </citation>
    <scope>NUCLEOTIDE SEQUENCE [LARGE SCALE GENOMIC DNA]</scope>
    <source>
        <strain evidence="10">DM20194951</strain>
    </source>
</reference>